<keyword evidence="2" id="KW-0813">Transport</keyword>
<dbReference type="InterPro" id="IPR011701">
    <property type="entry name" value="MFS"/>
</dbReference>
<sequence length="400" mass="46067">MNLLQNKNIRVYLLSIFLTTVSYALPHSILTVLLLAKGVSLSQIAIIQMAYSGGMILSEFPSGVIADLWSRKSLYLLSKVLLIVMFCLVLFTSNFWTLALAWFTYGISSAFDSGTIDSEIIVSLKESDCALIPQFVSIDNNIQTLALLLGSVLGGFLYFKINILIYLLAILLTGISILLVYFLYQENPRKNEDLISLNTVLMKEQIRESFSELMHNAKLRKIFCVALISQLFFQTHFQLWQAFLLEKSVKEEYFIFYYVIFQIITMVAYSIPIDQVKERFKKRHFSIQLLILIMVILPFLLLSQQFFLFSSVYIIFVFLFFLIEYMVNSYFNDAVSEDNISSLVSLKSTVSRLFSMLCLLVMGLLLNRFPTSFIVSMSFLVSILLLLCFYYWNRLGTMTK</sequence>
<comment type="subcellular location">
    <subcellularLocation>
        <location evidence="1">Cell membrane</location>
        <topology evidence="1">Multi-pass membrane protein</topology>
    </subcellularLocation>
</comment>
<feature type="transmembrane region" description="Helical" evidence="6">
    <location>
        <begin position="308"/>
        <end position="328"/>
    </location>
</feature>
<evidence type="ECO:0000256" key="2">
    <source>
        <dbReference type="ARBA" id="ARBA00022448"/>
    </source>
</evidence>
<reference evidence="9 10" key="1">
    <citation type="submission" date="2020-12" db="EMBL/GenBank/DDBJ databases">
        <title>FDA dAtabase for Regulatory Grade micrObial Sequences (FDA-ARGOS): Supporting development and validation of Infectious Disease Dx tests.</title>
        <authorList>
            <person name="Sproer C."/>
            <person name="Gronow S."/>
            <person name="Severitt S."/>
            <person name="Schroder I."/>
            <person name="Tallon L."/>
            <person name="Sadzewicz L."/>
            <person name="Zhao X."/>
            <person name="Boylan J."/>
            <person name="Ott S."/>
            <person name="Bowen H."/>
            <person name="Vavikolanu K."/>
            <person name="Mehta A."/>
            <person name="Aluvathingal J."/>
            <person name="Nadendla S."/>
            <person name="Lowell S."/>
            <person name="Myers T."/>
            <person name="Yan Y."/>
            <person name="Sichtig H."/>
        </authorList>
    </citation>
    <scope>NUCLEOTIDE SEQUENCE [LARGE SCALE GENOMIC DNA]</scope>
    <source>
        <strain evidence="9 10">FDAARGOS_911</strain>
    </source>
</reference>
<dbReference type="GeneID" id="35767986"/>
<dbReference type="Pfam" id="PF07690">
    <property type="entry name" value="MFS_1"/>
    <property type="match status" value="1"/>
</dbReference>
<evidence type="ECO:0000313" key="11">
    <source>
        <dbReference type="Proteomes" id="UP001069145"/>
    </source>
</evidence>
<evidence type="ECO:0000313" key="8">
    <source>
        <dbReference type="EMBL" id="MCY3053976.1"/>
    </source>
</evidence>
<feature type="transmembrane region" description="Helical" evidence="6">
    <location>
        <begin position="80"/>
        <end position="103"/>
    </location>
</feature>
<evidence type="ECO:0000256" key="6">
    <source>
        <dbReference type="SAM" id="Phobius"/>
    </source>
</evidence>
<evidence type="ECO:0000256" key="4">
    <source>
        <dbReference type="ARBA" id="ARBA00022989"/>
    </source>
</evidence>
<dbReference type="AlphaFoldDB" id="A0A0X8FF85"/>
<proteinExistence type="predicted"/>
<feature type="transmembrane region" description="Helical" evidence="6">
    <location>
        <begin position="41"/>
        <end position="60"/>
    </location>
</feature>
<dbReference type="InterPro" id="IPR053160">
    <property type="entry name" value="MFS_DHA3_Transporter"/>
</dbReference>
<feature type="transmembrane region" description="Helical" evidence="6">
    <location>
        <begin position="222"/>
        <end position="243"/>
    </location>
</feature>
<keyword evidence="11" id="KW-1185">Reference proteome</keyword>
<dbReference type="PROSITE" id="PS50850">
    <property type="entry name" value="MFS"/>
    <property type="match status" value="1"/>
</dbReference>
<feature type="transmembrane region" description="Helical" evidence="6">
    <location>
        <begin position="285"/>
        <end position="302"/>
    </location>
</feature>
<dbReference type="Proteomes" id="UP000594771">
    <property type="component" value="Chromosome"/>
</dbReference>
<dbReference type="GO" id="GO:0022857">
    <property type="term" value="F:transmembrane transporter activity"/>
    <property type="evidence" value="ECO:0007669"/>
    <property type="project" value="InterPro"/>
</dbReference>
<feature type="transmembrane region" description="Helical" evidence="6">
    <location>
        <begin position="255"/>
        <end position="273"/>
    </location>
</feature>
<evidence type="ECO:0000256" key="5">
    <source>
        <dbReference type="ARBA" id="ARBA00023136"/>
    </source>
</evidence>
<evidence type="ECO:0000256" key="3">
    <source>
        <dbReference type="ARBA" id="ARBA00022692"/>
    </source>
</evidence>
<dbReference type="PANTHER" id="PTHR23530:SF1">
    <property type="entry name" value="PERMEASE, MAJOR FACILITATOR SUPERFAMILY-RELATED"/>
    <property type="match status" value="1"/>
</dbReference>
<evidence type="ECO:0000313" key="9">
    <source>
        <dbReference type="EMBL" id="QPS02096.1"/>
    </source>
</evidence>
<evidence type="ECO:0000313" key="10">
    <source>
        <dbReference type="Proteomes" id="UP000594771"/>
    </source>
</evidence>
<dbReference type="CDD" id="cd06174">
    <property type="entry name" value="MFS"/>
    <property type="match status" value="1"/>
</dbReference>
<dbReference type="OrthoDB" id="9816124at2"/>
<dbReference type="PANTHER" id="PTHR23530">
    <property type="entry name" value="TRANSPORT PROTEIN-RELATED"/>
    <property type="match status" value="1"/>
</dbReference>
<feature type="transmembrane region" description="Helical" evidence="6">
    <location>
        <begin position="163"/>
        <end position="184"/>
    </location>
</feature>
<protein>
    <submittedName>
        <fullName evidence="9">MFS transporter</fullName>
    </submittedName>
</protein>
<feature type="transmembrane region" description="Helical" evidence="6">
    <location>
        <begin position="349"/>
        <end position="366"/>
    </location>
</feature>
<keyword evidence="3 6" id="KW-0812">Transmembrane</keyword>
<reference evidence="8" key="2">
    <citation type="submission" date="2022-09" db="EMBL/GenBank/DDBJ databases">
        <title>Aerococcus urinae taxonomy study.</title>
        <authorList>
            <person name="Christensen J."/>
            <person name="Senneby E."/>
        </authorList>
    </citation>
    <scope>NUCLEOTIDE SEQUENCE</scope>
    <source>
        <strain evidence="8">NLD-066-U95</strain>
    </source>
</reference>
<dbReference type="GO" id="GO:0005886">
    <property type="term" value="C:plasma membrane"/>
    <property type="evidence" value="ECO:0007669"/>
    <property type="project" value="UniProtKB-SubCell"/>
</dbReference>
<organism evidence="9 10">
    <name type="scientific">Aerococcus urinae</name>
    <dbReference type="NCBI Taxonomy" id="1376"/>
    <lineage>
        <taxon>Bacteria</taxon>
        <taxon>Bacillati</taxon>
        <taxon>Bacillota</taxon>
        <taxon>Bacilli</taxon>
        <taxon>Lactobacillales</taxon>
        <taxon>Aerococcaceae</taxon>
        <taxon>Aerococcus</taxon>
    </lineage>
</organism>
<dbReference type="EMBL" id="JAOTML010000010">
    <property type="protein sequence ID" value="MCY3053976.1"/>
    <property type="molecule type" value="Genomic_DNA"/>
</dbReference>
<keyword evidence="5 6" id="KW-0472">Membrane</keyword>
<dbReference type="EMBL" id="CP065662">
    <property type="protein sequence ID" value="QPS02096.1"/>
    <property type="molecule type" value="Genomic_DNA"/>
</dbReference>
<dbReference type="SUPFAM" id="SSF103473">
    <property type="entry name" value="MFS general substrate transporter"/>
    <property type="match status" value="1"/>
</dbReference>
<feature type="domain" description="Major facilitator superfamily (MFS) profile" evidence="7">
    <location>
        <begin position="8"/>
        <end position="394"/>
    </location>
</feature>
<dbReference type="Proteomes" id="UP001069145">
    <property type="component" value="Unassembled WGS sequence"/>
</dbReference>
<accession>A0A0X8FF85</accession>
<dbReference type="KEGG" id="aun:AWM73_06800"/>
<dbReference type="RefSeq" id="WP_060778659.1">
    <property type="nucleotide sequence ID" value="NZ_CAJHLF010000009.1"/>
</dbReference>
<dbReference type="InterPro" id="IPR036259">
    <property type="entry name" value="MFS_trans_sf"/>
</dbReference>
<name>A0A0X8FF85_9LACT</name>
<gene>
    <name evidence="9" type="ORF">I6G68_03230</name>
    <name evidence="8" type="ORF">ODY43_08295</name>
</gene>
<keyword evidence="4 6" id="KW-1133">Transmembrane helix</keyword>
<evidence type="ECO:0000259" key="7">
    <source>
        <dbReference type="PROSITE" id="PS50850"/>
    </source>
</evidence>
<dbReference type="InterPro" id="IPR020846">
    <property type="entry name" value="MFS_dom"/>
</dbReference>
<evidence type="ECO:0000256" key="1">
    <source>
        <dbReference type="ARBA" id="ARBA00004651"/>
    </source>
</evidence>
<feature type="transmembrane region" description="Helical" evidence="6">
    <location>
        <begin position="372"/>
        <end position="392"/>
    </location>
</feature>
<feature type="transmembrane region" description="Helical" evidence="6">
    <location>
        <begin position="12"/>
        <end position="35"/>
    </location>
</feature>
<dbReference type="Gene3D" id="1.20.1250.20">
    <property type="entry name" value="MFS general substrate transporter like domains"/>
    <property type="match status" value="1"/>
</dbReference>